<gene>
    <name evidence="1" type="ORF">JS533_005820</name>
</gene>
<dbReference type="EMBL" id="JAFEJT020000018">
    <property type="protein sequence ID" value="MCH9275788.1"/>
    <property type="molecule type" value="Genomic_DNA"/>
</dbReference>
<proteinExistence type="predicted"/>
<evidence type="ECO:0000313" key="2">
    <source>
        <dbReference type="Proteomes" id="UP000710815"/>
    </source>
</evidence>
<reference evidence="1 2" key="2">
    <citation type="journal article" date="2021" name="Syst. Appl. Microbiol.">
        <title>Phylogenetic classification of ten novel species belonging to the genus Bifidobacterium comprising B. phasiani sp. nov., B. pongonis sp. nov., B. saguinibicoloris sp. nov., B. colobi sp. nov., B. simiiventris sp. nov., B. santillanense sp. nov., B. miconis sp. nov., B. amazonense sp. nov., B. pluvialisilvae sp. nov., and B. miconisargentati sp. nov.</title>
        <authorList>
            <person name="Lugli G.A."/>
            <person name="Calvete-Torre I."/>
            <person name="Alessandri G."/>
            <person name="Milani C."/>
            <person name="Turroni F."/>
            <person name="Laiolo P."/>
            <person name="Ossiprandi M.C."/>
            <person name="Margolles A."/>
            <person name="Ruiz L."/>
            <person name="Ventura M."/>
        </authorList>
    </citation>
    <scope>NUCLEOTIDE SEQUENCE [LARGE SCALE GENOMIC DNA]</scope>
    <source>
        <strain evidence="1 2">MA1</strain>
    </source>
</reference>
<reference evidence="1 2" key="1">
    <citation type="journal article" date="2021" name="Environ. Microbiol.">
        <title>Genetic insights into the dark matter of the mammalian gut microbiota through targeted genome reconstruction.</title>
        <authorList>
            <person name="Lugli G.A."/>
            <person name="Alessandri G."/>
            <person name="Milani C."/>
            <person name="Viappiani A."/>
            <person name="Fontana F."/>
            <person name="Tarracchini C."/>
            <person name="Mancabelli L."/>
            <person name="Argentini C."/>
            <person name="Ruiz L."/>
            <person name="Margolles A."/>
            <person name="van Sinderen D."/>
            <person name="Turroni F."/>
            <person name="Ventura M."/>
        </authorList>
    </citation>
    <scope>NUCLEOTIDE SEQUENCE [LARGE SCALE GENOMIC DNA]</scope>
    <source>
        <strain evidence="1 2">MA1</strain>
    </source>
</reference>
<organism evidence="1 2">
    <name type="scientific">Bifidobacterium amazonense</name>
    <dbReference type="NCBI Taxonomy" id="2809027"/>
    <lineage>
        <taxon>Bacteria</taxon>
        <taxon>Bacillati</taxon>
        <taxon>Actinomycetota</taxon>
        <taxon>Actinomycetes</taxon>
        <taxon>Bifidobacteriales</taxon>
        <taxon>Bifidobacteriaceae</taxon>
        <taxon>Bifidobacterium</taxon>
    </lineage>
</organism>
<name>A0ABS9VUN5_9BIFI</name>
<accession>A0ABS9VUN5</accession>
<keyword evidence="2" id="KW-1185">Reference proteome</keyword>
<dbReference type="RefSeq" id="WP_241513507.1">
    <property type="nucleotide sequence ID" value="NZ_JAFEJT020000018.1"/>
</dbReference>
<protein>
    <recommendedName>
        <fullName evidence="3">ABC transporter substrate-binding protein</fullName>
    </recommendedName>
</protein>
<dbReference type="Proteomes" id="UP000710815">
    <property type="component" value="Unassembled WGS sequence"/>
</dbReference>
<evidence type="ECO:0008006" key="3">
    <source>
        <dbReference type="Google" id="ProtNLM"/>
    </source>
</evidence>
<evidence type="ECO:0000313" key="1">
    <source>
        <dbReference type="EMBL" id="MCH9275788.1"/>
    </source>
</evidence>
<sequence length="293" mass="31179">MRIFKATAIAVVIIALIAAAAYGFRREHRMRLTIIAWGSDALVEQTQRLGERFAQANELDADQVSVVTPDGDDPGQLSQQIDQAQQQGSVALIASATSFDSAMDPVGCSNYVAMYPDRSAGAAPAFGDSFAATVPNGAWRYFTCDGEGVAAVLDETTDDHLVRRCERSDERGSTICATDRGSTEYRPAASIKVLDADAAKQCESTGECAWEQTAMLQTYASVVQGLSLNRSRTWAAASRAAASSSNTPGSSGAGTSALPGDYLIAFYPSEFTGSSSQSATELNDQFARYLEFQ</sequence>
<comment type="caution">
    <text evidence="1">The sequence shown here is derived from an EMBL/GenBank/DDBJ whole genome shotgun (WGS) entry which is preliminary data.</text>
</comment>